<organism evidence="1 2">
    <name type="scientific">Cryptosporangium arvum DSM 44712</name>
    <dbReference type="NCBI Taxonomy" id="927661"/>
    <lineage>
        <taxon>Bacteria</taxon>
        <taxon>Bacillati</taxon>
        <taxon>Actinomycetota</taxon>
        <taxon>Actinomycetes</taxon>
        <taxon>Cryptosporangiales</taxon>
        <taxon>Cryptosporangiaceae</taxon>
        <taxon>Cryptosporangium</taxon>
    </lineage>
</organism>
<dbReference type="RefSeq" id="WP_157017384.1">
    <property type="nucleotide sequence ID" value="NZ_KK073874.1"/>
</dbReference>
<reference evidence="1 2" key="1">
    <citation type="submission" date="2013-07" db="EMBL/GenBank/DDBJ databases">
        <authorList>
            <consortium name="DOE Joint Genome Institute"/>
            <person name="Eisen J."/>
            <person name="Huntemann M."/>
            <person name="Han J."/>
            <person name="Chen A."/>
            <person name="Kyrpides N."/>
            <person name="Mavromatis K."/>
            <person name="Markowitz V."/>
            <person name="Palaniappan K."/>
            <person name="Ivanova N."/>
            <person name="Schaumberg A."/>
            <person name="Pati A."/>
            <person name="Liolios K."/>
            <person name="Nordberg H.P."/>
            <person name="Cantor M.N."/>
            <person name="Hua S.X."/>
            <person name="Woyke T."/>
        </authorList>
    </citation>
    <scope>NUCLEOTIDE SEQUENCE [LARGE SCALE GENOMIC DNA]</scope>
    <source>
        <strain evidence="1 2">DSM 44712</strain>
    </source>
</reference>
<gene>
    <name evidence="1" type="ORF">CryarDRAFT_1078</name>
</gene>
<name>A0A010ZMV7_9ACTN</name>
<keyword evidence="2" id="KW-1185">Reference proteome</keyword>
<evidence type="ECO:0000313" key="2">
    <source>
        <dbReference type="Proteomes" id="UP000021053"/>
    </source>
</evidence>
<proteinExistence type="predicted"/>
<accession>A0A010ZMV7</accession>
<dbReference type="Proteomes" id="UP000021053">
    <property type="component" value="Unassembled WGS sequence"/>
</dbReference>
<dbReference type="HOGENOM" id="CLU_1674986_0_0_11"/>
<sequence>MSTDPEHIGDVVARAVGRLADDDPGHPQLCGAWRAAASTLVGVLAAHETTCETCRPVPAAPPADEQVAASRDAAVALVSLALDPEHGDVDEQLHGELMTDLFAAGAPAAVASLVDLVVRSVDALLLAQGAVDEAGRSQTWEQILRNTAHLYRDEERP</sequence>
<comment type="caution">
    <text evidence="1">The sequence shown here is derived from an EMBL/GenBank/DDBJ whole genome shotgun (WGS) entry which is preliminary data.</text>
</comment>
<protein>
    <submittedName>
        <fullName evidence="1">Uncharacterized protein</fullName>
    </submittedName>
</protein>
<dbReference type="EMBL" id="JFBT01000001">
    <property type="protein sequence ID" value="EXG80019.1"/>
    <property type="molecule type" value="Genomic_DNA"/>
</dbReference>
<evidence type="ECO:0000313" key="1">
    <source>
        <dbReference type="EMBL" id="EXG80019.1"/>
    </source>
</evidence>
<dbReference type="AlphaFoldDB" id="A0A010ZMV7"/>